<dbReference type="Proteomes" id="UP000479710">
    <property type="component" value="Unassembled WGS sequence"/>
</dbReference>
<dbReference type="EMBL" id="SPHZ02000001">
    <property type="protein sequence ID" value="KAF0935815.1"/>
    <property type="molecule type" value="Genomic_DNA"/>
</dbReference>
<evidence type="ECO:0000313" key="2">
    <source>
        <dbReference type="EMBL" id="KAF0935815.1"/>
    </source>
</evidence>
<reference evidence="2 3" key="1">
    <citation type="submission" date="2019-11" db="EMBL/GenBank/DDBJ databases">
        <title>Whole genome sequence of Oryza granulata.</title>
        <authorList>
            <person name="Li W."/>
        </authorList>
    </citation>
    <scope>NUCLEOTIDE SEQUENCE [LARGE SCALE GENOMIC DNA]</scope>
    <source>
        <strain evidence="3">cv. Menghai</strain>
        <tissue evidence="2">Leaf</tissue>
    </source>
</reference>
<comment type="caution">
    <text evidence="2">The sequence shown here is derived from an EMBL/GenBank/DDBJ whole genome shotgun (WGS) entry which is preliminary data.</text>
</comment>
<evidence type="ECO:0000256" key="1">
    <source>
        <dbReference type="SAM" id="MobiDB-lite"/>
    </source>
</evidence>
<feature type="region of interest" description="Disordered" evidence="1">
    <location>
        <begin position="120"/>
        <end position="148"/>
    </location>
</feature>
<protein>
    <submittedName>
        <fullName evidence="2">Uncharacterized protein</fullName>
    </submittedName>
</protein>
<organism evidence="2 3">
    <name type="scientific">Oryza meyeriana var. granulata</name>
    <dbReference type="NCBI Taxonomy" id="110450"/>
    <lineage>
        <taxon>Eukaryota</taxon>
        <taxon>Viridiplantae</taxon>
        <taxon>Streptophyta</taxon>
        <taxon>Embryophyta</taxon>
        <taxon>Tracheophyta</taxon>
        <taxon>Spermatophyta</taxon>
        <taxon>Magnoliopsida</taxon>
        <taxon>Liliopsida</taxon>
        <taxon>Poales</taxon>
        <taxon>Poaceae</taxon>
        <taxon>BOP clade</taxon>
        <taxon>Oryzoideae</taxon>
        <taxon>Oryzeae</taxon>
        <taxon>Oryzinae</taxon>
        <taxon>Oryza</taxon>
        <taxon>Oryza meyeriana</taxon>
    </lineage>
</organism>
<name>A0A6G1FG85_9ORYZ</name>
<keyword evidence="3" id="KW-1185">Reference proteome</keyword>
<dbReference type="OrthoDB" id="428159at2759"/>
<dbReference type="AlphaFoldDB" id="A0A6G1FG85"/>
<accession>A0A6G1FG85</accession>
<evidence type="ECO:0000313" key="3">
    <source>
        <dbReference type="Proteomes" id="UP000479710"/>
    </source>
</evidence>
<dbReference type="PANTHER" id="PTHR45523:SF2">
    <property type="entry name" value="OS02G0470600 PROTEIN"/>
    <property type="match status" value="1"/>
</dbReference>
<proteinExistence type="predicted"/>
<sequence>MSHIWNKHSVLKYTTGTTHFDPHFQSPMAFVPQPHPSIPLTQQMQLAVDGSQSVVSEGKSNALDVSFVRAPIGMDLDWQLVAKISPCHVMVLKASYERFLEFIKRSKAVSPTVTMETATALQANEDRAGHTQSSGAASDGTGRAEQHD</sequence>
<gene>
    <name evidence="2" type="ORF">E2562_035951</name>
</gene>
<dbReference type="PANTHER" id="PTHR45523">
    <property type="entry name" value="TETRATRICOPEPTIDE REPEAT (TPR)-CONTAINING PROTEIN-RELATED"/>
    <property type="match status" value="1"/>
</dbReference>